<gene>
    <name evidence="2" type="ORF">SAMN05216302_10608</name>
</gene>
<dbReference type="RefSeq" id="WP_211753502.1">
    <property type="nucleotide sequence ID" value="NZ_FOSP01000060.1"/>
</dbReference>
<evidence type="ECO:0008006" key="4">
    <source>
        <dbReference type="Google" id="ProtNLM"/>
    </source>
</evidence>
<dbReference type="AlphaFoldDB" id="A0A1I4GR99"/>
<reference evidence="3" key="1">
    <citation type="submission" date="2016-10" db="EMBL/GenBank/DDBJ databases">
        <authorList>
            <person name="Varghese N."/>
            <person name="Submissions S."/>
        </authorList>
    </citation>
    <scope>NUCLEOTIDE SEQUENCE [LARGE SCALE GENOMIC DNA]</scope>
    <source>
        <strain evidence="3">Nm69</strain>
    </source>
</reference>
<dbReference type="InterPro" id="IPR021327">
    <property type="entry name" value="DUF2934"/>
</dbReference>
<dbReference type="Pfam" id="PF11154">
    <property type="entry name" value="DUF2934"/>
    <property type="match status" value="1"/>
</dbReference>
<evidence type="ECO:0000256" key="1">
    <source>
        <dbReference type="SAM" id="MobiDB-lite"/>
    </source>
</evidence>
<dbReference type="EMBL" id="FOSP01000060">
    <property type="protein sequence ID" value="SFL31897.1"/>
    <property type="molecule type" value="Genomic_DNA"/>
</dbReference>
<feature type="compositionally biased region" description="Polar residues" evidence="1">
    <location>
        <begin position="1"/>
        <end position="14"/>
    </location>
</feature>
<keyword evidence="3" id="KW-1185">Reference proteome</keyword>
<accession>A0A1I4GR99</accession>
<dbReference type="STRING" id="52441.SAMN05216302_10608"/>
<organism evidence="2 3">
    <name type="scientific">Nitrosomonas aestuarii</name>
    <dbReference type="NCBI Taxonomy" id="52441"/>
    <lineage>
        <taxon>Bacteria</taxon>
        <taxon>Pseudomonadati</taxon>
        <taxon>Pseudomonadota</taxon>
        <taxon>Betaproteobacteria</taxon>
        <taxon>Nitrosomonadales</taxon>
        <taxon>Nitrosomonadaceae</taxon>
        <taxon>Nitrosomonas</taxon>
    </lineage>
</organism>
<dbReference type="Proteomes" id="UP000199533">
    <property type="component" value="Unassembled WGS sequence"/>
</dbReference>
<evidence type="ECO:0000313" key="2">
    <source>
        <dbReference type="EMBL" id="SFL31897.1"/>
    </source>
</evidence>
<evidence type="ECO:0000313" key="3">
    <source>
        <dbReference type="Proteomes" id="UP000199533"/>
    </source>
</evidence>
<sequence>METIVTKPQNSSINPKPATRRVKTTDPSADEMSLSQLRIKEAAYYKALERGFASGHELDDWLAAEKEENQ</sequence>
<protein>
    <recommendedName>
        <fullName evidence="4">DUF2934 domain-containing protein</fullName>
    </recommendedName>
</protein>
<name>A0A1I4GR99_9PROT</name>
<proteinExistence type="predicted"/>
<feature type="region of interest" description="Disordered" evidence="1">
    <location>
        <begin position="1"/>
        <end position="29"/>
    </location>
</feature>